<sequence>MENMEMSENWDKGLPSMENVERQMENMEMGERRMSIDWGKGLPPLIAKTIFSKLVISNLPSCRFVCKTWNHLVLHYASSTQLQFLTNAFLLSTSDRMLNYELCNPKMHCINLDNRQSSNDVDFDLEWEFIKSGSLQFYGDWTFMILLAHPCNGLMFISKCSDYTWCQGIFNPMTNEFFQVSEQDTFDDFYHYGFGLSAISKQYKLFRVSEAIPYSERFRLMITFGRDDTHYTMEVLTFGRSGTNHIPIHNQWRHLHNLSCDLIHGVYLNGIIYWLGKEKGKKEKKEYVIYALDVETEQIEMSVILQVQASDGKMHPFNGTIYALFYINWEKDSRTIQVWSMQEKCSWIRQFVIRDISKEWGCLELIKIFEDGEILFLIDSDFFCFYHPLTEKKRIISKNQKKNRFVCQIECLNFGSLPEILEGTSL</sequence>
<accession>A0A0A0LPC6</accession>
<dbReference type="NCBIfam" id="TIGR01640">
    <property type="entry name" value="F_box_assoc_1"/>
    <property type="match status" value="1"/>
</dbReference>
<organism evidence="3 4">
    <name type="scientific">Cucumis sativus</name>
    <name type="common">Cucumber</name>
    <dbReference type="NCBI Taxonomy" id="3659"/>
    <lineage>
        <taxon>Eukaryota</taxon>
        <taxon>Viridiplantae</taxon>
        <taxon>Streptophyta</taxon>
        <taxon>Embryophyta</taxon>
        <taxon>Tracheophyta</taxon>
        <taxon>Spermatophyta</taxon>
        <taxon>Magnoliopsida</taxon>
        <taxon>eudicotyledons</taxon>
        <taxon>Gunneridae</taxon>
        <taxon>Pentapetalae</taxon>
        <taxon>rosids</taxon>
        <taxon>fabids</taxon>
        <taxon>Cucurbitales</taxon>
        <taxon>Cucurbitaceae</taxon>
        <taxon>Benincaseae</taxon>
        <taxon>Cucumis</taxon>
    </lineage>
</organism>
<dbReference type="PANTHER" id="PTHR31672">
    <property type="entry name" value="BNACNNG10540D PROTEIN"/>
    <property type="match status" value="1"/>
</dbReference>
<evidence type="ECO:0000259" key="2">
    <source>
        <dbReference type="Pfam" id="PF08268"/>
    </source>
</evidence>
<dbReference type="AlphaFoldDB" id="A0A0A0LPC6"/>
<evidence type="ECO:0000313" key="3">
    <source>
        <dbReference type="EMBL" id="KGN63745.1"/>
    </source>
</evidence>
<reference evidence="3 4" key="2">
    <citation type="journal article" date="2009" name="PLoS ONE">
        <title>An integrated genetic and cytogenetic map of the cucumber genome.</title>
        <authorList>
            <person name="Ren Y."/>
            <person name="Zhang Z."/>
            <person name="Liu J."/>
            <person name="Staub J.E."/>
            <person name="Han Y."/>
            <person name="Cheng Z."/>
            <person name="Li X."/>
            <person name="Lu J."/>
            <person name="Miao H."/>
            <person name="Kang H."/>
            <person name="Xie B."/>
            <person name="Gu X."/>
            <person name="Wang X."/>
            <person name="Du Y."/>
            <person name="Jin W."/>
            <person name="Huang S."/>
        </authorList>
    </citation>
    <scope>NUCLEOTIDE SEQUENCE [LARGE SCALE GENOMIC DNA]</scope>
    <source>
        <strain evidence="4">cv. 9930</strain>
    </source>
</reference>
<dbReference type="InterPro" id="IPR013187">
    <property type="entry name" value="F-box-assoc_dom_typ3"/>
</dbReference>
<gene>
    <name evidence="3" type="ORF">Csa_1G014420</name>
</gene>
<name>A0A0A0LPC6_CUCSA</name>
<dbReference type="InterPro" id="IPR001810">
    <property type="entry name" value="F-box_dom"/>
</dbReference>
<evidence type="ECO:0000313" key="4">
    <source>
        <dbReference type="Proteomes" id="UP000029981"/>
    </source>
</evidence>
<dbReference type="SUPFAM" id="SSF81383">
    <property type="entry name" value="F-box domain"/>
    <property type="match status" value="1"/>
</dbReference>
<dbReference type="EMBL" id="CM002922">
    <property type="protein sequence ID" value="KGN63745.1"/>
    <property type="molecule type" value="Genomic_DNA"/>
</dbReference>
<dbReference type="Proteomes" id="UP000029981">
    <property type="component" value="Chromosome 1"/>
</dbReference>
<reference evidence="3 4" key="1">
    <citation type="journal article" date="2009" name="Nat. Genet.">
        <title>The genome of the cucumber, Cucumis sativus L.</title>
        <authorList>
            <person name="Huang S."/>
            <person name="Li R."/>
            <person name="Zhang Z."/>
            <person name="Li L."/>
            <person name="Gu X."/>
            <person name="Fan W."/>
            <person name="Lucas W.J."/>
            <person name="Wang X."/>
            <person name="Xie B."/>
            <person name="Ni P."/>
            <person name="Ren Y."/>
            <person name="Zhu H."/>
            <person name="Li J."/>
            <person name="Lin K."/>
            <person name="Jin W."/>
            <person name="Fei Z."/>
            <person name="Li G."/>
            <person name="Staub J."/>
            <person name="Kilian A."/>
            <person name="van der Vossen E.A."/>
            <person name="Wu Y."/>
            <person name="Guo J."/>
            <person name="He J."/>
            <person name="Jia Z."/>
            <person name="Ren Y."/>
            <person name="Tian G."/>
            <person name="Lu Y."/>
            <person name="Ruan J."/>
            <person name="Qian W."/>
            <person name="Wang M."/>
            <person name="Huang Q."/>
            <person name="Li B."/>
            <person name="Xuan Z."/>
            <person name="Cao J."/>
            <person name="Asan"/>
            <person name="Wu Z."/>
            <person name="Zhang J."/>
            <person name="Cai Q."/>
            <person name="Bai Y."/>
            <person name="Zhao B."/>
            <person name="Han Y."/>
            <person name="Li Y."/>
            <person name="Li X."/>
            <person name="Wang S."/>
            <person name="Shi Q."/>
            <person name="Liu S."/>
            <person name="Cho W.K."/>
            <person name="Kim J.Y."/>
            <person name="Xu Y."/>
            <person name="Heller-Uszynska K."/>
            <person name="Miao H."/>
            <person name="Cheng Z."/>
            <person name="Zhang S."/>
            <person name="Wu J."/>
            <person name="Yang Y."/>
            <person name="Kang H."/>
            <person name="Li M."/>
            <person name="Liang H."/>
            <person name="Ren X."/>
            <person name="Shi Z."/>
            <person name="Wen M."/>
            <person name="Jian M."/>
            <person name="Yang H."/>
            <person name="Zhang G."/>
            <person name="Yang Z."/>
            <person name="Chen R."/>
            <person name="Liu S."/>
            <person name="Li J."/>
            <person name="Ma L."/>
            <person name="Liu H."/>
            <person name="Zhou Y."/>
            <person name="Zhao J."/>
            <person name="Fang X."/>
            <person name="Li G."/>
            <person name="Fang L."/>
            <person name="Li Y."/>
            <person name="Liu D."/>
            <person name="Zheng H."/>
            <person name="Zhang Y."/>
            <person name="Qin N."/>
            <person name="Li Z."/>
            <person name="Yang G."/>
            <person name="Yang S."/>
            <person name="Bolund L."/>
            <person name="Kristiansen K."/>
            <person name="Zheng H."/>
            <person name="Li S."/>
            <person name="Zhang X."/>
            <person name="Yang H."/>
            <person name="Wang J."/>
            <person name="Sun R."/>
            <person name="Zhang B."/>
            <person name="Jiang S."/>
            <person name="Wang J."/>
            <person name="Du Y."/>
            <person name="Li S."/>
        </authorList>
    </citation>
    <scope>NUCLEOTIDE SEQUENCE [LARGE SCALE GENOMIC DNA]</scope>
    <source>
        <strain evidence="4">cv. 9930</strain>
    </source>
</reference>
<feature type="domain" description="F-box" evidence="1">
    <location>
        <begin position="42"/>
        <end position="73"/>
    </location>
</feature>
<evidence type="ECO:0000259" key="1">
    <source>
        <dbReference type="Pfam" id="PF00646"/>
    </source>
</evidence>
<proteinExistence type="predicted"/>
<dbReference type="InterPro" id="IPR017451">
    <property type="entry name" value="F-box-assoc_interact_dom"/>
</dbReference>
<feature type="domain" description="F-box associated beta-propeller type 3" evidence="2">
    <location>
        <begin position="133"/>
        <end position="389"/>
    </location>
</feature>
<dbReference type="Gramene" id="KGN63745">
    <property type="protein sequence ID" value="KGN63745"/>
    <property type="gene ID" value="Csa_1G014420"/>
</dbReference>
<keyword evidence="4" id="KW-1185">Reference proteome</keyword>
<evidence type="ECO:0008006" key="5">
    <source>
        <dbReference type="Google" id="ProtNLM"/>
    </source>
</evidence>
<dbReference type="InterPro" id="IPR050796">
    <property type="entry name" value="SCF_F-box_component"/>
</dbReference>
<reference evidence="3 4" key="4">
    <citation type="journal article" date="2011" name="BMC Genomics">
        <title>RNA-Seq improves annotation of protein-coding genes in the cucumber genome.</title>
        <authorList>
            <person name="Li Z."/>
            <person name="Zhang Z."/>
            <person name="Yan P."/>
            <person name="Huang S."/>
            <person name="Fei Z."/>
            <person name="Lin K."/>
        </authorList>
    </citation>
    <scope>NUCLEOTIDE SEQUENCE [LARGE SCALE GENOMIC DNA]</scope>
    <source>
        <strain evidence="4">cv. 9930</strain>
    </source>
</reference>
<dbReference type="Pfam" id="PF00646">
    <property type="entry name" value="F-box"/>
    <property type="match status" value="1"/>
</dbReference>
<dbReference type="Gene3D" id="1.20.1280.50">
    <property type="match status" value="1"/>
</dbReference>
<dbReference type="InterPro" id="IPR036047">
    <property type="entry name" value="F-box-like_dom_sf"/>
</dbReference>
<dbReference type="Pfam" id="PF08268">
    <property type="entry name" value="FBA_3"/>
    <property type="match status" value="1"/>
</dbReference>
<protein>
    <recommendedName>
        <fullName evidence="5">F-box domain-containing protein</fullName>
    </recommendedName>
</protein>
<reference evidence="3 4" key="3">
    <citation type="journal article" date="2010" name="BMC Genomics">
        <title>Transcriptome sequencing and comparative analysis of cucumber flowers with different sex types.</title>
        <authorList>
            <person name="Guo S."/>
            <person name="Zheng Y."/>
            <person name="Joung J.G."/>
            <person name="Liu S."/>
            <person name="Zhang Z."/>
            <person name="Crasta O.R."/>
            <person name="Sobral B.W."/>
            <person name="Xu Y."/>
            <person name="Huang S."/>
            <person name="Fei Z."/>
        </authorList>
    </citation>
    <scope>NUCLEOTIDE SEQUENCE [LARGE SCALE GENOMIC DNA]</scope>
    <source>
        <strain evidence="4">cv. 9930</strain>
    </source>
</reference>
<dbReference type="PANTHER" id="PTHR31672:SF13">
    <property type="entry name" value="F-BOX PROTEIN CPR30-LIKE"/>
    <property type="match status" value="1"/>
</dbReference>